<sequence>MSTATVSQSSRLLTAEKTPKSKTPKKKEVLYAGATFQNSPAPSSLPIPTFTQSSPFKRNSPLDGSVNSYSSSSEMKRGFPSSPSKDYQFNQPQFSQQFTQPPINRRQSIPDEMFQMDMDHYQYPPFPVFFNQPMHFYQKQNQPLYHPPVHSQDGELDAMSQNLKNVLGLP</sequence>
<reference evidence="2" key="1">
    <citation type="submission" date="2020-05" db="EMBL/GenBank/DDBJ databases">
        <title>Phylogenomic resolution of chytrid fungi.</title>
        <authorList>
            <person name="Stajich J.E."/>
            <person name="Amses K."/>
            <person name="Simmons R."/>
            <person name="Seto K."/>
            <person name="Myers J."/>
            <person name="Bonds A."/>
            <person name="Quandt C.A."/>
            <person name="Barry K."/>
            <person name="Liu P."/>
            <person name="Grigoriev I."/>
            <person name="Longcore J.E."/>
            <person name="James T.Y."/>
        </authorList>
    </citation>
    <scope>NUCLEOTIDE SEQUENCE</scope>
    <source>
        <strain evidence="2">PLAUS21</strain>
    </source>
</reference>
<gene>
    <name evidence="2" type="ORF">HK103_002460</name>
</gene>
<dbReference type="Proteomes" id="UP001210925">
    <property type="component" value="Unassembled WGS sequence"/>
</dbReference>
<evidence type="ECO:0000313" key="2">
    <source>
        <dbReference type="EMBL" id="KAJ3251335.1"/>
    </source>
</evidence>
<feature type="region of interest" description="Disordered" evidence="1">
    <location>
        <begin position="1"/>
        <end position="89"/>
    </location>
</feature>
<organism evidence="2 3">
    <name type="scientific">Boothiomyces macroporosus</name>
    <dbReference type="NCBI Taxonomy" id="261099"/>
    <lineage>
        <taxon>Eukaryota</taxon>
        <taxon>Fungi</taxon>
        <taxon>Fungi incertae sedis</taxon>
        <taxon>Chytridiomycota</taxon>
        <taxon>Chytridiomycota incertae sedis</taxon>
        <taxon>Chytridiomycetes</taxon>
        <taxon>Rhizophydiales</taxon>
        <taxon>Terramycetaceae</taxon>
        <taxon>Boothiomyces</taxon>
    </lineage>
</organism>
<keyword evidence="3" id="KW-1185">Reference proteome</keyword>
<feature type="compositionally biased region" description="Polar residues" evidence="1">
    <location>
        <begin position="1"/>
        <end position="12"/>
    </location>
</feature>
<dbReference type="InterPro" id="IPR028322">
    <property type="entry name" value="PNRC-like_rgn"/>
</dbReference>
<accession>A0AAD5UD21</accession>
<dbReference type="AlphaFoldDB" id="A0AAD5UD21"/>
<evidence type="ECO:0000313" key="3">
    <source>
        <dbReference type="Proteomes" id="UP001210925"/>
    </source>
</evidence>
<comment type="caution">
    <text evidence="2">The sequence shown here is derived from an EMBL/GenBank/DDBJ whole genome shotgun (WGS) entry which is preliminary data.</text>
</comment>
<evidence type="ECO:0000256" key="1">
    <source>
        <dbReference type="SAM" id="MobiDB-lite"/>
    </source>
</evidence>
<name>A0AAD5UD21_9FUNG</name>
<dbReference type="EMBL" id="JADGKB010000187">
    <property type="protein sequence ID" value="KAJ3251335.1"/>
    <property type="molecule type" value="Genomic_DNA"/>
</dbReference>
<proteinExistence type="predicted"/>
<dbReference type="Pfam" id="PF15365">
    <property type="entry name" value="PNRC"/>
    <property type="match status" value="1"/>
</dbReference>
<protein>
    <submittedName>
        <fullName evidence="2">Uncharacterized protein</fullName>
    </submittedName>
</protein>
<dbReference type="GO" id="GO:0016071">
    <property type="term" value="P:mRNA metabolic process"/>
    <property type="evidence" value="ECO:0007669"/>
    <property type="project" value="UniProtKB-ARBA"/>
</dbReference>